<feature type="transmembrane region" description="Helical" evidence="1">
    <location>
        <begin position="326"/>
        <end position="347"/>
    </location>
</feature>
<proteinExistence type="predicted"/>
<feature type="transmembrane region" description="Helical" evidence="1">
    <location>
        <begin position="174"/>
        <end position="196"/>
    </location>
</feature>
<feature type="transmembrane region" description="Helical" evidence="1">
    <location>
        <begin position="89"/>
        <end position="107"/>
    </location>
</feature>
<dbReference type="EMBL" id="JAQQXP010000001">
    <property type="protein sequence ID" value="MDC8829355.1"/>
    <property type="molecule type" value="Genomic_DNA"/>
</dbReference>
<protein>
    <submittedName>
        <fullName evidence="2">DUF5690 family protein</fullName>
    </submittedName>
</protein>
<feature type="transmembrane region" description="Helical" evidence="1">
    <location>
        <begin position="49"/>
        <end position="68"/>
    </location>
</feature>
<feature type="transmembrane region" description="Helical" evidence="1">
    <location>
        <begin position="141"/>
        <end position="162"/>
    </location>
</feature>
<feature type="transmembrane region" description="Helical" evidence="1">
    <location>
        <begin position="113"/>
        <end position="134"/>
    </location>
</feature>
<sequence length="434" mass="48391">MTKLDKWLQKCSTLWFVIYATSAAFMTYFSMYAFRKTFAVGSYSELDGWHYLLDFKTAIVLAQIIGYASSKFIGIKVIAEMTPGKRATSILLLVMVSELALVLFAVVPKEWKMVALFLNGLPLGMIWGLVFSFLEGRRVTEILGAGLSISFIVSSGVVKSVGKWLMLSWGVSEWWMPALTGLLFTLPLFVSVWLLAKVPPPNSADVAARNARFPMDHYARKRFLLRYFPGLALLIATYILLTGLRDFSDNYAAELWQSLGYGDESTIFAKAAVIVSLATLAILGLVVLVKNNFKALMINHGLIFFGILIIGVSTLLFEFHSINGEVWMIALSAGIYIAYIPFNCLLFDRLLAVVNDKANAGFLIYVADAMGYAGSVGILLYKSFFNVELSWLRFMINSSYIIALFGMALIMLSALYFRWRLSDKLPAAYGIVDK</sequence>
<feature type="transmembrane region" description="Helical" evidence="1">
    <location>
        <begin position="223"/>
        <end position="241"/>
    </location>
</feature>
<comment type="caution">
    <text evidence="2">The sequence shown here is derived from an EMBL/GenBank/DDBJ whole genome shotgun (WGS) entry which is preliminary data.</text>
</comment>
<organism evidence="2 3">
    <name type="scientific">Alteromonas gilva</name>
    <dbReference type="NCBI Taxonomy" id="2987522"/>
    <lineage>
        <taxon>Bacteria</taxon>
        <taxon>Pseudomonadati</taxon>
        <taxon>Pseudomonadota</taxon>
        <taxon>Gammaproteobacteria</taxon>
        <taxon>Alteromonadales</taxon>
        <taxon>Alteromonadaceae</taxon>
        <taxon>Alteromonas/Salinimonas group</taxon>
        <taxon>Alteromonas</taxon>
    </lineage>
</organism>
<dbReference type="Pfam" id="PF18943">
    <property type="entry name" value="DUF5690"/>
    <property type="match status" value="1"/>
</dbReference>
<evidence type="ECO:0000256" key="1">
    <source>
        <dbReference type="SAM" id="Phobius"/>
    </source>
</evidence>
<keyword evidence="3" id="KW-1185">Reference proteome</keyword>
<dbReference type="Proteomes" id="UP001218788">
    <property type="component" value="Unassembled WGS sequence"/>
</dbReference>
<feature type="transmembrane region" description="Helical" evidence="1">
    <location>
        <begin position="12"/>
        <end position="34"/>
    </location>
</feature>
<dbReference type="InterPro" id="IPR043745">
    <property type="entry name" value="DUF5690"/>
</dbReference>
<evidence type="ECO:0000313" key="3">
    <source>
        <dbReference type="Proteomes" id="UP001218788"/>
    </source>
</evidence>
<feature type="transmembrane region" description="Helical" evidence="1">
    <location>
        <begin position="400"/>
        <end position="417"/>
    </location>
</feature>
<dbReference type="RefSeq" id="WP_273637718.1">
    <property type="nucleotide sequence ID" value="NZ_JAQQXP010000001.1"/>
</dbReference>
<reference evidence="2 3" key="1">
    <citation type="submission" date="2022-10" db="EMBL/GenBank/DDBJ databases">
        <title>Alteromonas sp. chi3 Genome sequencing.</title>
        <authorList>
            <person name="Park S."/>
        </authorList>
    </citation>
    <scope>NUCLEOTIDE SEQUENCE [LARGE SCALE GENOMIC DNA]</scope>
    <source>
        <strain evidence="3">chi3</strain>
    </source>
</reference>
<gene>
    <name evidence="2" type="ORF">OIK42_01145</name>
</gene>
<feature type="transmembrane region" description="Helical" evidence="1">
    <location>
        <begin position="267"/>
        <end position="289"/>
    </location>
</feature>
<name>A0ABT5KX70_9ALTE</name>
<keyword evidence="1" id="KW-0812">Transmembrane</keyword>
<feature type="transmembrane region" description="Helical" evidence="1">
    <location>
        <begin position="359"/>
        <end position="380"/>
    </location>
</feature>
<keyword evidence="1" id="KW-1133">Transmembrane helix</keyword>
<evidence type="ECO:0000313" key="2">
    <source>
        <dbReference type="EMBL" id="MDC8829355.1"/>
    </source>
</evidence>
<keyword evidence="1" id="KW-0472">Membrane</keyword>
<feature type="transmembrane region" description="Helical" evidence="1">
    <location>
        <begin position="301"/>
        <end position="320"/>
    </location>
</feature>
<accession>A0ABT5KX70</accession>